<proteinExistence type="predicted"/>
<feature type="compositionally biased region" description="Polar residues" evidence="1">
    <location>
        <begin position="301"/>
        <end position="314"/>
    </location>
</feature>
<dbReference type="GeneID" id="94426081"/>
<feature type="region of interest" description="Disordered" evidence="1">
    <location>
        <begin position="274"/>
        <end position="327"/>
    </location>
</feature>
<dbReference type="GO" id="GO:0016301">
    <property type="term" value="F:kinase activity"/>
    <property type="evidence" value="ECO:0007669"/>
    <property type="project" value="UniProtKB-KW"/>
</dbReference>
<name>A0A2C6L811_9APIC</name>
<feature type="compositionally biased region" description="Polar residues" evidence="1">
    <location>
        <begin position="167"/>
        <end position="180"/>
    </location>
</feature>
<dbReference type="OrthoDB" id="10261701at2759"/>
<protein>
    <submittedName>
        <fullName evidence="2">Serine-threonine protein kinase 19</fullName>
    </submittedName>
</protein>
<dbReference type="RefSeq" id="XP_067925167.1">
    <property type="nucleotide sequence ID" value="XM_068062870.1"/>
</dbReference>
<evidence type="ECO:0000313" key="3">
    <source>
        <dbReference type="Proteomes" id="UP000221165"/>
    </source>
</evidence>
<feature type="region of interest" description="Disordered" evidence="1">
    <location>
        <begin position="1"/>
        <end position="46"/>
    </location>
</feature>
<evidence type="ECO:0000313" key="2">
    <source>
        <dbReference type="EMBL" id="PHJ23492.1"/>
    </source>
</evidence>
<evidence type="ECO:0000256" key="1">
    <source>
        <dbReference type="SAM" id="MobiDB-lite"/>
    </source>
</evidence>
<keyword evidence="3" id="KW-1185">Reference proteome</keyword>
<keyword evidence="2" id="KW-0418">Kinase</keyword>
<dbReference type="EMBL" id="MIGC01001099">
    <property type="protein sequence ID" value="PHJ23492.1"/>
    <property type="molecule type" value="Genomic_DNA"/>
</dbReference>
<feature type="compositionally biased region" description="Basic and acidic residues" evidence="1">
    <location>
        <begin position="339"/>
        <end position="351"/>
    </location>
</feature>
<comment type="caution">
    <text evidence="2">The sequence shown here is derived from an EMBL/GenBank/DDBJ whole genome shotgun (WGS) entry which is preliminary data.</text>
</comment>
<organism evidence="2 3">
    <name type="scientific">Cystoisospora suis</name>
    <dbReference type="NCBI Taxonomy" id="483139"/>
    <lineage>
        <taxon>Eukaryota</taxon>
        <taxon>Sar</taxon>
        <taxon>Alveolata</taxon>
        <taxon>Apicomplexa</taxon>
        <taxon>Conoidasida</taxon>
        <taxon>Coccidia</taxon>
        <taxon>Eucoccidiorida</taxon>
        <taxon>Eimeriorina</taxon>
        <taxon>Sarcocystidae</taxon>
        <taxon>Cystoisospora</taxon>
    </lineage>
</organism>
<sequence length="743" mass="82214">MDDSTPQSLNEKECNTPFEEDGPVGLQSSHFTGDGEDEVSTKDEDTTPVISTLTPLHLEGVSRSPLLKKLLHFRDSMEPPLISLFGLPFVLRHQLGVSPCCPCCNRCCCCGVALRQFQENGKPRSSTDTSPHSDSAFTYKPCGISGCRCCQERREGGDDISRVFVSNHNQGLPQSGSASDPSGERTEESRRSGASTRCKRRRLVGDGNRDGGFLEHTVTQDEREVEILLARNVLRQIRLPIASGNLVLFFTEDWLALLRRCIRTAQRHALMQHEEIERTHGEEHMRSDIAEAPRREDSSRGLRNSSASYEPSSHLSEECSDGSTSRMKSTEMRAASCEKCEEASTHDRKESQSLQRQHPPGGVRSRRKALLDWPVLLGEQLAHVLRAKLLSVQTHTEVGSRSLRTVIKDYLVSWRQRRRDTGVLLRETLRNAKELRHRGNEVLSASVARQPSSVEQRTQVSSFASEHRLAESQAGQALERVWSILKRGIMAAEEVLTLREAAGLGVFPELTVSSITGTEHLQIKGENLASHGAMAHRDRKSSRLVSSDSMLTKGDADEAKAYKLLRLLLSDSGPGEEPSGSVEAPSASVAWPLVHAKSRHCRVNADQVLSARPGAGVTVTFKGPELNREAEEIVLLLHELNLARSVPDTSTVSLCIAQQGLLVRWLLGGRKEILGRLHARKFKELLWVDVERQGLLRTGLGSRMMLLDLQGKGDVEVVRIGGGLVVRLRGELRRGMRVFTPGS</sequence>
<dbReference type="VEuPathDB" id="ToxoDB:CSUI_002671"/>
<accession>A0A2C6L811</accession>
<dbReference type="AlphaFoldDB" id="A0A2C6L811"/>
<feature type="compositionally biased region" description="Basic and acidic residues" evidence="1">
    <location>
        <begin position="182"/>
        <end position="191"/>
    </location>
</feature>
<dbReference type="Proteomes" id="UP000221165">
    <property type="component" value="Unassembled WGS sequence"/>
</dbReference>
<feature type="region of interest" description="Disordered" evidence="1">
    <location>
        <begin position="339"/>
        <end position="365"/>
    </location>
</feature>
<keyword evidence="2" id="KW-0808">Transferase</keyword>
<feature type="region of interest" description="Disordered" evidence="1">
    <location>
        <begin position="167"/>
        <end position="197"/>
    </location>
</feature>
<gene>
    <name evidence="2" type="ORF">CSUI_002671</name>
</gene>
<feature type="compositionally biased region" description="Basic and acidic residues" evidence="1">
    <location>
        <begin position="274"/>
        <end position="300"/>
    </location>
</feature>
<reference evidence="2 3" key="1">
    <citation type="journal article" date="2017" name="Int. J. Parasitol.">
        <title>The genome of the protozoan parasite Cystoisospora suis and a reverse vaccinology approach to identify vaccine candidates.</title>
        <authorList>
            <person name="Palmieri N."/>
            <person name="Shrestha A."/>
            <person name="Ruttkowski B."/>
            <person name="Beck T."/>
            <person name="Vogl C."/>
            <person name="Tomley F."/>
            <person name="Blake D.P."/>
            <person name="Joachim A."/>
        </authorList>
    </citation>
    <scope>NUCLEOTIDE SEQUENCE [LARGE SCALE GENOMIC DNA]</scope>
    <source>
        <strain evidence="2 3">Wien I</strain>
    </source>
</reference>